<evidence type="ECO:0000256" key="1">
    <source>
        <dbReference type="SAM" id="MobiDB-lite"/>
    </source>
</evidence>
<keyword evidence="3" id="KW-1185">Reference proteome</keyword>
<sequence>MTGIIVTVILFLAVATISSDLQVGRAGLRRSGALMLLRKSLASDDISGFEAKAAREVQLDPRPGQPPQPLAPVRAPSHDHVCVHNQTYFGCATCSLSVICVDNMAFVDRCSVPEESCYPDPAFGGGVCKPGLQTNCSCTQGVTEKKPDPFDPGSYFQCDGSHYPKLDACEPSKEFLPTQKICAQVHPVPRCSGLGTFANRNDCRWYYTCLFPSTGGDSSPYRQVLSRCAPEGTLYSNTNMTCQPLDKFPANHECISLLTTTAPTTSTTTPTTTPATPPTTPTTAPTSASTATTATTTLAPITPTTAVPRYNCPIFVIFFIFWWPDAVTYMCSPI</sequence>
<feature type="compositionally biased region" description="Low complexity" evidence="1">
    <location>
        <begin position="281"/>
        <end position="291"/>
    </location>
</feature>
<evidence type="ECO:0000313" key="3">
    <source>
        <dbReference type="Proteomes" id="UP000694843"/>
    </source>
</evidence>
<feature type="chain" id="PRO_5037080517" evidence="2">
    <location>
        <begin position="19"/>
        <end position="334"/>
    </location>
</feature>
<name>A0A979FX78_HYAAZ</name>
<keyword evidence="2" id="KW-0732">Signal</keyword>
<dbReference type="OrthoDB" id="6403723at2759"/>
<protein>
    <submittedName>
        <fullName evidence="4">Mucin-2-like</fullName>
    </submittedName>
</protein>
<evidence type="ECO:0000313" key="4">
    <source>
        <dbReference type="RefSeq" id="XP_047741002.1"/>
    </source>
</evidence>
<dbReference type="GeneID" id="125179348"/>
<dbReference type="KEGG" id="hazt:125179348"/>
<reference evidence="4" key="1">
    <citation type="submission" date="2025-08" db="UniProtKB">
        <authorList>
            <consortium name="RefSeq"/>
        </authorList>
    </citation>
    <scope>IDENTIFICATION</scope>
    <source>
        <tissue evidence="4">Whole organism</tissue>
    </source>
</reference>
<gene>
    <name evidence="4" type="primary">LOC125179348</name>
</gene>
<feature type="region of interest" description="Disordered" evidence="1">
    <location>
        <begin position="262"/>
        <end position="291"/>
    </location>
</feature>
<dbReference type="AlphaFoldDB" id="A0A979FX78"/>
<proteinExistence type="predicted"/>
<feature type="signal peptide" evidence="2">
    <location>
        <begin position="1"/>
        <end position="18"/>
    </location>
</feature>
<accession>A0A979FX78</accession>
<dbReference type="Proteomes" id="UP000694843">
    <property type="component" value="Unplaced"/>
</dbReference>
<dbReference type="RefSeq" id="XP_047741002.1">
    <property type="nucleotide sequence ID" value="XM_047885046.1"/>
</dbReference>
<evidence type="ECO:0000256" key="2">
    <source>
        <dbReference type="SAM" id="SignalP"/>
    </source>
</evidence>
<organism evidence="3 4">
    <name type="scientific">Hyalella azteca</name>
    <name type="common">Amphipod</name>
    <dbReference type="NCBI Taxonomy" id="294128"/>
    <lineage>
        <taxon>Eukaryota</taxon>
        <taxon>Metazoa</taxon>
        <taxon>Ecdysozoa</taxon>
        <taxon>Arthropoda</taxon>
        <taxon>Crustacea</taxon>
        <taxon>Multicrustacea</taxon>
        <taxon>Malacostraca</taxon>
        <taxon>Eumalacostraca</taxon>
        <taxon>Peracarida</taxon>
        <taxon>Amphipoda</taxon>
        <taxon>Senticaudata</taxon>
        <taxon>Talitrida</taxon>
        <taxon>Talitroidea</taxon>
        <taxon>Hyalellidae</taxon>
        <taxon>Hyalella</taxon>
    </lineage>
</organism>
<feature type="compositionally biased region" description="Low complexity" evidence="1">
    <location>
        <begin position="262"/>
        <end position="274"/>
    </location>
</feature>